<evidence type="ECO:0000313" key="2">
    <source>
        <dbReference type="EMBL" id="KAA0151557.1"/>
    </source>
</evidence>
<dbReference type="InterPro" id="IPR014710">
    <property type="entry name" value="RmlC-like_jellyroll"/>
</dbReference>
<dbReference type="SUPFAM" id="SSF51182">
    <property type="entry name" value="RmlC-like cupins"/>
    <property type="match status" value="1"/>
</dbReference>
<dbReference type="EMBL" id="VLTN01000026">
    <property type="protein sequence ID" value="KAA0151557.1"/>
    <property type="molecule type" value="Genomic_DNA"/>
</dbReference>
<organism evidence="2 3">
    <name type="scientific">Cafeteria roenbergensis</name>
    <name type="common">Marine flagellate</name>
    <dbReference type="NCBI Taxonomy" id="33653"/>
    <lineage>
        <taxon>Eukaryota</taxon>
        <taxon>Sar</taxon>
        <taxon>Stramenopiles</taxon>
        <taxon>Bigyra</taxon>
        <taxon>Opalozoa</taxon>
        <taxon>Bicosoecida</taxon>
        <taxon>Cafeteriaceae</taxon>
        <taxon>Cafeteria</taxon>
    </lineage>
</organism>
<protein>
    <recommendedName>
        <fullName evidence="4">Cupin type-1 domain-containing protein</fullName>
    </recommendedName>
</protein>
<evidence type="ECO:0008006" key="4">
    <source>
        <dbReference type="Google" id="ProtNLM"/>
    </source>
</evidence>
<accession>A0A5A8CG35</accession>
<dbReference type="InterPro" id="IPR047183">
    <property type="entry name" value="GDO-like"/>
</dbReference>
<dbReference type="GO" id="GO:0051213">
    <property type="term" value="F:dioxygenase activity"/>
    <property type="evidence" value="ECO:0007669"/>
    <property type="project" value="InterPro"/>
</dbReference>
<comment type="caution">
    <text evidence="2">The sequence shown here is derived from an EMBL/GenBank/DDBJ whole genome shotgun (WGS) entry which is preliminary data.</text>
</comment>
<evidence type="ECO:0000256" key="1">
    <source>
        <dbReference type="SAM" id="MobiDB-lite"/>
    </source>
</evidence>
<dbReference type="PANTHER" id="PTHR41517:SF1">
    <property type="entry name" value="CUPIN"/>
    <property type="match status" value="1"/>
</dbReference>
<name>A0A5A8CG35_CAFRO</name>
<dbReference type="PANTHER" id="PTHR41517">
    <property type="entry name" value="1,2-DIOXYGENASE PROTEIN-RELATED"/>
    <property type="match status" value="1"/>
</dbReference>
<dbReference type="InterPro" id="IPR011051">
    <property type="entry name" value="RmlC_Cupin_sf"/>
</dbReference>
<feature type="region of interest" description="Disordered" evidence="1">
    <location>
        <begin position="139"/>
        <end position="166"/>
    </location>
</feature>
<sequence length="356" mass="37588">MADPRGAAALSGEPTVIHEYHCAAQPRDWLKPLPVRALDSADAKIGGVTYLDLSDHMGVDSPASSPNLAAGFVRVAAGSSVSTHAVATSQAFFVVRGRGSTSMAWPGAAEEDRAVAWSAGDLFTVPAAARCVHASDSGAELPRLGRRDGGGATPPPEASTSEGASSGASGGAAILYWVHDAPLLSYLGVAPVCSRFEPALYERARLEAEVERVRHEPGAAHRNRLGILLSCKAGWAERTKTLTPTLWALLNVLPGRTVQPPHKHNSVAIDLAVQAPEGGGVYTLMSPKLGPDGELVDPVRMEWRSGAAFVTPPGWWHSHHNETDEEAWVLPVQDVGLHTHMQTLDITFAARSAPEA</sequence>
<dbReference type="AlphaFoldDB" id="A0A5A8CG35"/>
<evidence type="ECO:0000313" key="3">
    <source>
        <dbReference type="Proteomes" id="UP000323011"/>
    </source>
</evidence>
<keyword evidence="3" id="KW-1185">Reference proteome</keyword>
<reference evidence="2 3" key="1">
    <citation type="submission" date="2019-07" db="EMBL/GenBank/DDBJ databases">
        <title>Genomes of Cafeteria roenbergensis.</title>
        <authorList>
            <person name="Fischer M.G."/>
            <person name="Hackl T."/>
            <person name="Roman M."/>
        </authorList>
    </citation>
    <scope>NUCLEOTIDE SEQUENCE [LARGE SCALE GENOMIC DNA]</scope>
    <source>
        <strain evidence="2 3">BVI</strain>
    </source>
</reference>
<gene>
    <name evidence="2" type="ORF">FNF29_04481</name>
</gene>
<proteinExistence type="predicted"/>
<dbReference type="Proteomes" id="UP000323011">
    <property type="component" value="Unassembled WGS sequence"/>
</dbReference>
<dbReference type="Gene3D" id="2.60.120.10">
    <property type="entry name" value="Jelly Rolls"/>
    <property type="match status" value="2"/>
</dbReference>
<dbReference type="OMA" id="TPPGYWH"/>